<evidence type="ECO:0000313" key="3">
    <source>
        <dbReference type="Proteomes" id="UP000297777"/>
    </source>
</evidence>
<keyword evidence="1" id="KW-0472">Membrane</keyword>
<organism evidence="2 3">
    <name type="scientific">Botrytis tulipae</name>
    <dbReference type="NCBI Taxonomy" id="87230"/>
    <lineage>
        <taxon>Eukaryota</taxon>
        <taxon>Fungi</taxon>
        <taxon>Dikarya</taxon>
        <taxon>Ascomycota</taxon>
        <taxon>Pezizomycotina</taxon>
        <taxon>Leotiomycetes</taxon>
        <taxon>Helotiales</taxon>
        <taxon>Sclerotiniaceae</taxon>
        <taxon>Botrytis</taxon>
    </lineage>
</organism>
<feature type="transmembrane region" description="Helical" evidence="1">
    <location>
        <begin position="89"/>
        <end position="107"/>
    </location>
</feature>
<keyword evidence="1" id="KW-1133">Transmembrane helix</keyword>
<dbReference type="AlphaFoldDB" id="A0A4Z1EXE6"/>
<comment type="caution">
    <text evidence="2">The sequence shown here is derived from an EMBL/GenBank/DDBJ whole genome shotgun (WGS) entry which is preliminary data.</text>
</comment>
<gene>
    <name evidence="2" type="ORF">BTUL_0033g00670</name>
</gene>
<keyword evidence="3" id="KW-1185">Reference proteome</keyword>
<evidence type="ECO:0000256" key="1">
    <source>
        <dbReference type="SAM" id="Phobius"/>
    </source>
</evidence>
<reference evidence="2 3" key="1">
    <citation type="submission" date="2017-12" db="EMBL/GenBank/DDBJ databases">
        <title>Comparative genomics of Botrytis spp.</title>
        <authorList>
            <person name="Valero-Jimenez C.A."/>
            <person name="Tapia P."/>
            <person name="Veloso J."/>
            <person name="Silva-Moreno E."/>
            <person name="Staats M."/>
            <person name="Valdes J.H."/>
            <person name="Van Kan J.A.L."/>
        </authorList>
    </citation>
    <scope>NUCLEOTIDE SEQUENCE [LARGE SCALE GENOMIC DNA]</scope>
    <source>
        <strain evidence="2 3">Bt9001</strain>
    </source>
</reference>
<dbReference type="EMBL" id="PQXH01000033">
    <property type="protein sequence ID" value="TGO16029.1"/>
    <property type="molecule type" value="Genomic_DNA"/>
</dbReference>
<protein>
    <submittedName>
        <fullName evidence="2">Uncharacterized protein</fullName>
    </submittedName>
</protein>
<accession>A0A4Z1EXE6</accession>
<evidence type="ECO:0000313" key="2">
    <source>
        <dbReference type="EMBL" id="TGO16029.1"/>
    </source>
</evidence>
<name>A0A4Z1EXE6_9HELO</name>
<proteinExistence type="predicted"/>
<dbReference type="Proteomes" id="UP000297777">
    <property type="component" value="Unassembled WGS sequence"/>
</dbReference>
<sequence>MAGLALELAQANAAAFFNTITEFVKFLNYGDKVKIIVFFDFLTAMASLIIMGLYIIGHPDQNPMELISPFLLFIGFIHVERNFEGPRRYMPIFVLMVFLAVFVYKTVRSTEPRNQ</sequence>
<dbReference type="OrthoDB" id="10437469at2759"/>
<feature type="transmembrane region" description="Helical" evidence="1">
    <location>
        <begin position="35"/>
        <end position="54"/>
    </location>
</feature>
<keyword evidence="1" id="KW-0812">Transmembrane</keyword>